<reference evidence="1 2" key="1">
    <citation type="submission" date="2019-06" db="EMBL/GenBank/DDBJ databases">
        <title>Sequencing the genomes of 1000 actinobacteria strains.</title>
        <authorList>
            <person name="Klenk H.-P."/>
        </authorList>
    </citation>
    <scope>NUCLEOTIDE SEQUENCE [LARGE SCALE GENOMIC DNA]</scope>
    <source>
        <strain evidence="1 2">DSM 46699</strain>
    </source>
</reference>
<dbReference type="Proteomes" id="UP000316184">
    <property type="component" value="Unassembled WGS sequence"/>
</dbReference>
<evidence type="ECO:0000313" key="2">
    <source>
        <dbReference type="Proteomes" id="UP000316184"/>
    </source>
</evidence>
<comment type="caution">
    <text evidence="1">The sequence shown here is derived from an EMBL/GenBank/DDBJ whole genome shotgun (WGS) entry which is preliminary data.</text>
</comment>
<proteinExistence type="predicted"/>
<gene>
    <name evidence="1" type="ORF">FHU35_1890</name>
</gene>
<organism evidence="1 2">
    <name type="scientific">Saccharopolyspora dendranthemae</name>
    <dbReference type="NCBI Taxonomy" id="1181886"/>
    <lineage>
        <taxon>Bacteria</taxon>
        <taxon>Bacillati</taxon>
        <taxon>Actinomycetota</taxon>
        <taxon>Actinomycetes</taxon>
        <taxon>Pseudonocardiales</taxon>
        <taxon>Pseudonocardiaceae</taxon>
        <taxon>Saccharopolyspora</taxon>
    </lineage>
</organism>
<dbReference type="AlphaFoldDB" id="A0A561TX28"/>
<dbReference type="EMBL" id="VIWX01000008">
    <property type="protein sequence ID" value="TWF91667.1"/>
    <property type="molecule type" value="Genomic_DNA"/>
</dbReference>
<keyword evidence="2" id="KW-1185">Reference proteome</keyword>
<protein>
    <submittedName>
        <fullName evidence="1">Uncharacterized protein</fullName>
    </submittedName>
</protein>
<name>A0A561TX28_9PSEU</name>
<sequence length="120" mass="14259">MGRCYRRLSQLVGRDIQVHIDTLAIRLQRTAVRELAHLHGGHTDVPFPDWVELEVRRDIADEELTQHENIPVTTVPRALKDVFDRMPVERWRGLVDQAHRRELIDDRDVTELRSWKEHVR</sequence>
<evidence type="ECO:0000313" key="1">
    <source>
        <dbReference type="EMBL" id="TWF91667.1"/>
    </source>
</evidence>
<accession>A0A561TX28</accession>